<name>A0A1W1EBR4_9ZZZZ</name>
<feature type="domain" description="tRNA(Ile)-lysidine/2-thiocytidine synthase N-terminal" evidence="7">
    <location>
        <begin position="14"/>
        <end position="187"/>
    </location>
</feature>
<keyword evidence="2 8" id="KW-0436">Ligase</keyword>
<dbReference type="InterPro" id="IPR014729">
    <property type="entry name" value="Rossmann-like_a/b/a_fold"/>
</dbReference>
<evidence type="ECO:0000256" key="2">
    <source>
        <dbReference type="ARBA" id="ARBA00022598"/>
    </source>
</evidence>
<evidence type="ECO:0000256" key="1">
    <source>
        <dbReference type="ARBA" id="ARBA00013267"/>
    </source>
</evidence>
<keyword evidence="5" id="KW-0067">ATP-binding</keyword>
<dbReference type="Gene3D" id="3.40.50.620">
    <property type="entry name" value="HUPs"/>
    <property type="match status" value="1"/>
</dbReference>
<evidence type="ECO:0000256" key="3">
    <source>
        <dbReference type="ARBA" id="ARBA00022694"/>
    </source>
</evidence>
<dbReference type="SUPFAM" id="SSF52402">
    <property type="entry name" value="Adenine nucleotide alpha hydrolases-like"/>
    <property type="match status" value="1"/>
</dbReference>
<dbReference type="InterPro" id="IPR012795">
    <property type="entry name" value="tRNA_Ile_lys_synt_N"/>
</dbReference>
<dbReference type="AlphaFoldDB" id="A0A1W1EBR4"/>
<evidence type="ECO:0000259" key="7">
    <source>
        <dbReference type="Pfam" id="PF01171"/>
    </source>
</evidence>
<dbReference type="CDD" id="cd01992">
    <property type="entry name" value="TilS_N"/>
    <property type="match status" value="1"/>
</dbReference>
<protein>
    <recommendedName>
        <fullName evidence="1">tRNA(Ile)-lysidine synthetase</fullName>
        <ecNumber evidence="1">6.3.4.19</ecNumber>
    </recommendedName>
</protein>
<dbReference type="HAMAP" id="MF_01161">
    <property type="entry name" value="tRNA_Ile_lys_synt"/>
    <property type="match status" value="1"/>
</dbReference>
<evidence type="ECO:0000256" key="6">
    <source>
        <dbReference type="ARBA" id="ARBA00048539"/>
    </source>
</evidence>
<dbReference type="PANTHER" id="PTHR43033:SF1">
    <property type="entry name" value="TRNA(ILE)-LYSIDINE SYNTHASE-RELATED"/>
    <property type="match status" value="1"/>
</dbReference>
<evidence type="ECO:0000256" key="4">
    <source>
        <dbReference type="ARBA" id="ARBA00022741"/>
    </source>
</evidence>
<dbReference type="NCBIfam" id="TIGR02432">
    <property type="entry name" value="lysidine_TilS_N"/>
    <property type="match status" value="1"/>
</dbReference>
<dbReference type="PANTHER" id="PTHR43033">
    <property type="entry name" value="TRNA(ILE)-LYSIDINE SYNTHASE-RELATED"/>
    <property type="match status" value="1"/>
</dbReference>
<dbReference type="Pfam" id="PF01171">
    <property type="entry name" value="ATP_bind_3"/>
    <property type="match status" value="1"/>
</dbReference>
<dbReference type="EMBL" id="FPKX01000006">
    <property type="protein sequence ID" value="SFZ97468.1"/>
    <property type="molecule type" value="Genomic_DNA"/>
</dbReference>
<reference evidence="8" key="1">
    <citation type="submission" date="2016-10" db="EMBL/GenBank/DDBJ databases">
        <authorList>
            <person name="de Groot N.N."/>
        </authorList>
    </citation>
    <scope>NUCLEOTIDE SEQUENCE</scope>
</reference>
<dbReference type="GO" id="GO:0032267">
    <property type="term" value="F:tRNA(Ile)-lysidine synthase activity"/>
    <property type="evidence" value="ECO:0007669"/>
    <property type="project" value="UniProtKB-EC"/>
</dbReference>
<keyword evidence="4" id="KW-0547">Nucleotide-binding</keyword>
<dbReference type="InterPro" id="IPR011063">
    <property type="entry name" value="TilS/TtcA_N"/>
</dbReference>
<keyword evidence="3" id="KW-0819">tRNA processing</keyword>
<evidence type="ECO:0000313" key="8">
    <source>
        <dbReference type="EMBL" id="SFZ97468.1"/>
    </source>
</evidence>
<comment type="catalytic activity">
    <reaction evidence="6">
        <text>cytidine(34) in tRNA(Ile2) + L-lysine + ATP = lysidine(34) in tRNA(Ile2) + AMP + diphosphate + H(+)</text>
        <dbReference type="Rhea" id="RHEA:43744"/>
        <dbReference type="Rhea" id="RHEA-COMP:10625"/>
        <dbReference type="Rhea" id="RHEA-COMP:10670"/>
        <dbReference type="ChEBI" id="CHEBI:15378"/>
        <dbReference type="ChEBI" id="CHEBI:30616"/>
        <dbReference type="ChEBI" id="CHEBI:32551"/>
        <dbReference type="ChEBI" id="CHEBI:33019"/>
        <dbReference type="ChEBI" id="CHEBI:82748"/>
        <dbReference type="ChEBI" id="CHEBI:83665"/>
        <dbReference type="ChEBI" id="CHEBI:456215"/>
        <dbReference type="EC" id="6.3.4.19"/>
    </reaction>
</comment>
<dbReference type="GO" id="GO:0008033">
    <property type="term" value="P:tRNA processing"/>
    <property type="evidence" value="ECO:0007669"/>
    <property type="project" value="UniProtKB-KW"/>
</dbReference>
<gene>
    <name evidence="8" type="ORF">MNB_SV-5-1324</name>
</gene>
<proteinExistence type="inferred from homology"/>
<dbReference type="EC" id="6.3.4.19" evidence="1"/>
<accession>A0A1W1EBR4</accession>
<dbReference type="GO" id="GO:0005524">
    <property type="term" value="F:ATP binding"/>
    <property type="evidence" value="ECO:0007669"/>
    <property type="project" value="UniProtKB-KW"/>
</dbReference>
<evidence type="ECO:0000256" key="5">
    <source>
        <dbReference type="ARBA" id="ARBA00022840"/>
    </source>
</evidence>
<dbReference type="InterPro" id="IPR012094">
    <property type="entry name" value="tRNA_Ile_lys_synt"/>
</dbReference>
<sequence length="322" mass="37874">MPSINLSWQTKKKNLLAFSAGVDSSALFFLLLEKQIKFDIALVNYGTRKNSDVEEKHAKDLAKKYNITCYSIKAPKFTNNFERDAREFRYDFFKKICSEHKYENILTAHQLNDQLEWLLMRLTKGAGLSELIGLTLKSKREHYTLVRPLLESSKDELLTYLNQNDYPYFVDESNLEDTYERNRFRKEFSDPLMKKYTDGIRRSFEYLNRDKDSLENRFETTYANKELRVIKLHDINAKSKAVDLTLKELGYLLSSAQRKEIESSDSLVIGGLWAIERKDNFIYIAPYIESTMPKKFKEECRVKKIPSKIRPYLCQEGIDLLL</sequence>
<organism evidence="8">
    <name type="scientific">hydrothermal vent metagenome</name>
    <dbReference type="NCBI Taxonomy" id="652676"/>
    <lineage>
        <taxon>unclassified sequences</taxon>
        <taxon>metagenomes</taxon>
        <taxon>ecological metagenomes</taxon>
    </lineage>
</organism>